<dbReference type="InterPro" id="IPR004088">
    <property type="entry name" value="KH_dom_type_1"/>
</dbReference>
<evidence type="ECO:0000256" key="3">
    <source>
        <dbReference type="ARBA" id="ARBA00007841"/>
    </source>
</evidence>
<keyword evidence="13" id="KW-1185">Reference proteome</keyword>
<name>A0A068RJJ4_9FUNG</name>
<dbReference type="Pfam" id="PF15985">
    <property type="entry name" value="KH_6"/>
    <property type="match status" value="1"/>
</dbReference>
<dbReference type="Pfam" id="PF21262">
    <property type="entry name" value="RRP40_S1"/>
    <property type="match status" value="1"/>
</dbReference>
<comment type="subcellular location">
    <subcellularLocation>
        <location evidence="1">Cytoplasm</location>
    </subcellularLocation>
    <subcellularLocation>
        <location evidence="2">Nucleus</location>
        <location evidence="2">Nucleolus</location>
    </subcellularLocation>
</comment>
<dbReference type="SUPFAM" id="SSF110324">
    <property type="entry name" value="Ribosomal L27 protein-like"/>
    <property type="match status" value="1"/>
</dbReference>
<dbReference type="GO" id="GO:0034475">
    <property type="term" value="P:U4 snRNA 3'-end processing"/>
    <property type="evidence" value="ECO:0007669"/>
    <property type="project" value="TreeGrafter"/>
</dbReference>
<evidence type="ECO:0000256" key="5">
    <source>
        <dbReference type="ARBA" id="ARBA00022552"/>
    </source>
</evidence>
<evidence type="ECO:0000259" key="11">
    <source>
        <dbReference type="Pfam" id="PF18311"/>
    </source>
</evidence>
<dbReference type="FunFam" id="2.40.50.140:FF:000112">
    <property type="entry name" value="Exosome complex component RRP40"/>
    <property type="match status" value="1"/>
</dbReference>
<dbReference type="Proteomes" id="UP000027586">
    <property type="component" value="Unassembled WGS sequence"/>
</dbReference>
<dbReference type="GO" id="GO:0000467">
    <property type="term" value="P:exonucleolytic trimming to generate mature 3'-end of 5.8S rRNA from tricistronic rRNA transcript (SSU-rRNA, 5.8S rRNA, LSU-rRNA)"/>
    <property type="evidence" value="ECO:0007669"/>
    <property type="project" value="TreeGrafter"/>
</dbReference>
<dbReference type="GO" id="GO:0071034">
    <property type="term" value="P:CUT catabolic process"/>
    <property type="evidence" value="ECO:0007669"/>
    <property type="project" value="TreeGrafter"/>
</dbReference>
<dbReference type="SUPFAM" id="SSF54791">
    <property type="entry name" value="Eukaryotic type KH-domain (KH-domain type I)"/>
    <property type="match status" value="1"/>
</dbReference>
<evidence type="ECO:0000256" key="9">
    <source>
        <dbReference type="ARBA" id="ARBA00030615"/>
    </source>
</evidence>
<keyword evidence="8" id="KW-0539">Nucleus</keyword>
<dbReference type="GO" id="GO:0004527">
    <property type="term" value="F:exonuclease activity"/>
    <property type="evidence" value="ECO:0007669"/>
    <property type="project" value="UniProtKB-KW"/>
</dbReference>
<reference evidence="12" key="1">
    <citation type="submission" date="2013-08" db="EMBL/GenBank/DDBJ databases">
        <title>Gene expansion shapes genome architecture in the human pathogen Lichtheimia corymbifera: an evolutionary genomics analysis in the ancient terrestrial Mucorales (Mucoromycotina).</title>
        <authorList>
            <person name="Schwartze V.U."/>
            <person name="Winter S."/>
            <person name="Shelest E."/>
            <person name="Marcet-Houben M."/>
            <person name="Horn F."/>
            <person name="Wehner S."/>
            <person name="Hoffmann K."/>
            <person name="Riege K."/>
            <person name="Sammeth M."/>
            <person name="Nowrousian M."/>
            <person name="Valiante V."/>
            <person name="Linde J."/>
            <person name="Jacobsen I.D."/>
            <person name="Marz M."/>
            <person name="Brakhage A.A."/>
            <person name="Gabaldon T."/>
            <person name="Bocker S."/>
            <person name="Voigt K."/>
        </authorList>
    </citation>
    <scope>NUCLEOTIDE SEQUENCE [LARGE SCALE GENOMIC DNA]</scope>
    <source>
        <strain evidence="12">FSU 9682</strain>
    </source>
</reference>
<dbReference type="InterPro" id="IPR049469">
    <property type="entry name" value="RRP40_KH-I"/>
</dbReference>
<comment type="similarity">
    <text evidence="3">Belongs to the RRP40 family.</text>
</comment>
<dbReference type="PANTHER" id="PTHR21321:SF1">
    <property type="entry name" value="EXOSOME COMPLEX COMPONENT RRP40"/>
    <property type="match status" value="1"/>
</dbReference>
<keyword evidence="7" id="KW-0694">RNA-binding</keyword>
<dbReference type="Gene3D" id="2.40.50.100">
    <property type="match status" value="1"/>
</dbReference>
<feature type="domain" description="Exosome complex exonuclease Rrp40 N-terminal" evidence="11">
    <location>
        <begin position="28"/>
        <end position="65"/>
    </location>
</feature>
<organism evidence="12 13">
    <name type="scientific">Lichtheimia corymbifera JMRC:FSU:9682</name>
    <dbReference type="NCBI Taxonomy" id="1263082"/>
    <lineage>
        <taxon>Eukaryota</taxon>
        <taxon>Fungi</taxon>
        <taxon>Fungi incertae sedis</taxon>
        <taxon>Mucoromycota</taxon>
        <taxon>Mucoromycotina</taxon>
        <taxon>Mucoromycetes</taxon>
        <taxon>Mucorales</taxon>
        <taxon>Lichtheimiaceae</taxon>
        <taxon>Lichtheimia</taxon>
    </lineage>
</organism>
<dbReference type="FunFam" id="3.30.1370.10:FF:000038">
    <property type="entry name" value="exosome complex component RRP40"/>
    <property type="match status" value="1"/>
</dbReference>
<dbReference type="GO" id="GO:0003723">
    <property type="term" value="F:RNA binding"/>
    <property type="evidence" value="ECO:0007669"/>
    <property type="project" value="UniProtKB-KW"/>
</dbReference>
<dbReference type="EMBL" id="CBTN010000005">
    <property type="protein sequence ID" value="CDH50149.1"/>
    <property type="molecule type" value="Genomic_DNA"/>
</dbReference>
<dbReference type="STRING" id="1263082.A0A068RJJ4"/>
<dbReference type="GO" id="GO:0071051">
    <property type="term" value="P:poly(A)-dependent snoRNA 3'-end processing"/>
    <property type="evidence" value="ECO:0007669"/>
    <property type="project" value="TreeGrafter"/>
</dbReference>
<evidence type="ECO:0000313" key="12">
    <source>
        <dbReference type="EMBL" id="CDH50149.1"/>
    </source>
</evidence>
<dbReference type="GO" id="GO:0071035">
    <property type="term" value="P:nuclear polyadenylation-dependent rRNA catabolic process"/>
    <property type="evidence" value="ECO:0007669"/>
    <property type="project" value="TreeGrafter"/>
</dbReference>
<keyword evidence="12" id="KW-0378">Hydrolase</keyword>
<dbReference type="GO" id="GO:0000177">
    <property type="term" value="C:cytoplasmic exosome (RNase complex)"/>
    <property type="evidence" value="ECO:0007669"/>
    <property type="project" value="TreeGrafter"/>
</dbReference>
<dbReference type="PANTHER" id="PTHR21321">
    <property type="entry name" value="PNAS-3 RELATED"/>
    <property type="match status" value="1"/>
</dbReference>
<proteinExistence type="inferred from homology"/>
<dbReference type="InterPro" id="IPR037319">
    <property type="entry name" value="Rrp40_S1"/>
</dbReference>
<keyword evidence="12" id="KW-0540">Nuclease</keyword>
<evidence type="ECO:0000313" key="13">
    <source>
        <dbReference type="Proteomes" id="UP000027586"/>
    </source>
</evidence>
<evidence type="ECO:0000256" key="1">
    <source>
        <dbReference type="ARBA" id="ARBA00004496"/>
    </source>
</evidence>
<keyword evidence="4" id="KW-0963">Cytoplasm</keyword>
<keyword evidence="12" id="KW-0269">Exonuclease</keyword>
<dbReference type="InterPro" id="IPR026699">
    <property type="entry name" value="Exosome_RNA_bind1/RRP40/RRP4"/>
</dbReference>
<evidence type="ECO:0000256" key="7">
    <source>
        <dbReference type="ARBA" id="ARBA00022884"/>
    </source>
</evidence>
<dbReference type="AlphaFoldDB" id="A0A068RJJ4"/>
<dbReference type="Gene3D" id="3.30.1370.10">
    <property type="entry name" value="K Homology domain, type 1"/>
    <property type="match status" value="1"/>
</dbReference>
<gene>
    <name evidence="12" type="ORF">LCOR_01872.1</name>
</gene>
<dbReference type="GO" id="GO:0010468">
    <property type="term" value="P:regulation of gene expression"/>
    <property type="evidence" value="ECO:0007669"/>
    <property type="project" value="UniProtKB-ARBA"/>
</dbReference>
<evidence type="ECO:0000256" key="6">
    <source>
        <dbReference type="ARBA" id="ARBA00022835"/>
    </source>
</evidence>
<dbReference type="InterPro" id="IPR012340">
    <property type="entry name" value="NA-bd_OB-fold"/>
</dbReference>
<sequence>MEVDQASRVVLPGDVIHEATNNEQQGVITLGPGLRQDGEHIVATKAGMLKHAPPMRWWIESNQKRYIAATGESVLGVVTAKLAEYYRVDIGTAHTAVLPALAFEGATKRNKPNLAPRTLVYCRIAMANRDMEAELDCINPTTGKADGFGELKGGYMIKCSLGLCRRLLDANTPILQLLGEHFPFELAVGMNGRVWLNSNSTKDTIMLANAILNSEYLSEEECKAMVQGLINRA</sequence>
<keyword evidence="5" id="KW-0698">rRNA processing</keyword>
<feature type="domain" description="K Homology" evidence="10">
    <location>
        <begin position="154"/>
        <end position="201"/>
    </location>
</feature>
<dbReference type="GO" id="GO:0005730">
    <property type="term" value="C:nucleolus"/>
    <property type="evidence" value="ECO:0007669"/>
    <property type="project" value="UniProtKB-SubCell"/>
</dbReference>
<dbReference type="OrthoDB" id="340500at2759"/>
<dbReference type="Pfam" id="PF18311">
    <property type="entry name" value="Rrp40_N"/>
    <property type="match status" value="1"/>
</dbReference>
<dbReference type="Gene3D" id="2.40.50.140">
    <property type="entry name" value="Nucleic acid-binding proteins"/>
    <property type="match status" value="1"/>
</dbReference>
<evidence type="ECO:0000256" key="4">
    <source>
        <dbReference type="ARBA" id="ARBA00022490"/>
    </source>
</evidence>
<dbReference type="GO" id="GO:0000176">
    <property type="term" value="C:nuclear exosome (RNase complex)"/>
    <property type="evidence" value="ECO:0007669"/>
    <property type="project" value="TreeGrafter"/>
</dbReference>
<evidence type="ECO:0000259" key="10">
    <source>
        <dbReference type="Pfam" id="PF15985"/>
    </source>
</evidence>
<dbReference type="VEuPathDB" id="FungiDB:LCOR_01872.1"/>
<comment type="caution">
    <text evidence="12">The sequence shown here is derived from an EMBL/GenBank/DDBJ whole genome shotgun (WGS) entry which is preliminary data.</text>
</comment>
<dbReference type="GO" id="GO:0071038">
    <property type="term" value="P:TRAMP-dependent tRNA surveillance pathway"/>
    <property type="evidence" value="ECO:0007669"/>
    <property type="project" value="TreeGrafter"/>
</dbReference>
<evidence type="ECO:0000256" key="2">
    <source>
        <dbReference type="ARBA" id="ARBA00004604"/>
    </source>
</evidence>
<dbReference type="InterPro" id="IPR041054">
    <property type="entry name" value="Rrp40_N_euk"/>
</dbReference>
<dbReference type="InterPro" id="IPR036612">
    <property type="entry name" value="KH_dom_type_1_sf"/>
</dbReference>
<keyword evidence="6" id="KW-0271">Exosome</keyword>
<protein>
    <recommendedName>
        <fullName evidence="9">Ribosomal RNA-processing protein 40</fullName>
    </recommendedName>
</protein>
<evidence type="ECO:0000256" key="8">
    <source>
        <dbReference type="ARBA" id="ARBA00023242"/>
    </source>
</evidence>
<dbReference type="CDD" id="cd05790">
    <property type="entry name" value="S1_Rrp40"/>
    <property type="match status" value="1"/>
</dbReference>
<accession>A0A068RJJ4</accession>
<dbReference type="CDD" id="cd22526">
    <property type="entry name" value="KH-I_Rrp40"/>
    <property type="match status" value="1"/>
</dbReference>
<dbReference type="SUPFAM" id="SSF50249">
    <property type="entry name" value="Nucleic acid-binding proteins"/>
    <property type="match status" value="1"/>
</dbReference>